<proteinExistence type="predicted"/>
<name>A0A371G6K2_MUCPR</name>
<dbReference type="InterPro" id="IPR005162">
    <property type="entry name" value="Retrotrans_gag_dom"/>
</dbReference>
<feature type="non-terminal residue" evidence="3">
    <location>
        <position position="1"/>
    </location>
</feature>
<feature type="compositionally biased region" description="Polar residues" evidence="1">
    <location>
        <begin position="340"/>
        <end position="350"/>
    </location>
</feature>
<organism evidence="3 4">
    <name type="scientific">Mucuna pruriens</name>
    <name type="common">Velvet bean</name>
    <name type="synonym">Dolichos pruriens</name>
    <dbReference type="NCBI Taxonomy" id="157652"/>
    <lineage>
        <taxon>Eukaryota</taxon>
        <taxon>Viridiplantae</taxon>
        <taxon>Streptophyta</taxon>
        <taxon>Embryophyta</taxon>
        <taxon>Tracheophyta</taxon>
        <taxon>Spermatophyta</taxon>
        <taxon>Magnoliopsida</taxon>
        <taxon>eudicotyledons</taxon>
        <taxon>Gunneridae</taxon>
        <taxon>Pentapetalae</taxon>
        <taxon>rosids</taxon>
        <taxon>fabids</taxon>
        <taxon>Fabales</taxon>
        <taxon>Fabaceae</taxon>
        <taxon>Papilionoideae</taxon>
        <taxon>50 kb inversion clade</taxon>
        <taxon>NPAAA clade</taxon>
        <taxon>indigoferoid/millettioid clade</taxon>
        <taxon>Phaseoleae</taxon>
        <taxon>Mucuna</taxon>
    </lineage>
</organism>
<feature type="domain" description="Retrotransposon gag" evidence="2">
    <location>
        <begin position="65"/>
        <end position="152"/>
    </location>
</feature>
<dbReference type="PANTHER" id="PTHR35046">
    <property type="entry name" value="ZINC KNUCKLE (CCHC-TYPE) FAMILY PROTEIN"/>
    <property type="match status" value="1"/>
</dbReference>
<dbReference type="Pfam" id="PF03732">
    <property type="entry name" value="Retrotrans_gag"/>
    <property type="match status" value="1"/>
</dbReference>
<evidence type="ECO:0000256" key="1">
    <source>
        <dbReference type="SAM" id="MobiDB-lite"/>
    </source>
</evidence>
<dbReference type="EMBL" id="QJKJ01006590">
    <property type="protein sequence ID" value="RDX86175.1"/>
    <property type="molecule type" value="Genomic_DNA"/>
</dbReference>
<feature type="compositionally biased region" description="Basic and acidic residues" evidence="1">
    <location>
        <begin position="199"/>
        <end position="228"/>
    </location>
</feature>
<dbReference type="Proteomes" id="UP000257109">
    <property type="component" value="Unassembled WGS sequence"/>
</dbReference>
<feature type="region of interest" description="Disordered" evidence="1">
    <location>
        <begin position="340"/>
        <end position="362"/>
    </location>
</feature>
<keyword evidence="4" id="KW-1185">Reference proteome</keyword>
<protein>
    <recommendedName>
        <fullName evidence="2">Retrotransposon gag domain-containing protein</fullName>
    </recommendedName>
</protein>
<dbReference type="OrthoDB" id="1731207at2759"/>
<evidence type="ECO:0000313" key="4">
    <source>
        <dbReference type="Proteomes" id="UP000257109"/>
    </source>
</evidence>
<feature type="region of interest" description="Disordered" evidence="1">
    <location>
        <begin position="196"/>
        <end position="235"/>
    </location>
</feature>
<dbReference type="AlphaFoldDB" id="A0A371G6K2"/>
<gene>
    <name evidence="3" type="ORF">CR513_32521</name>
</gene>
<reference evidence="3" key="1">
    <citation type="submission" date="2018-05" db="EMBL/GenBank/DDBJ databases">
        <title>Draft genome of Mucuna pruriens seed.</title>
        <authorList>
            <person name="Nnadi N.E."/>
            <person name="Vos R."/>
            <person name="Hasami M.H."/>
            <person name="Devisetty U.K."/>
            <person name="Aguiy J.C."/>
        </authorList>
    </citation>
    <scope>NUCLEOTIDE SEQUENCE [LARGE SCALE GENOMIC DNA]</scope>
    <source>
        <strain evidence="3">JCA_2017</strain>
    </source>
</reference>
<accession>A0A371G6K2</accession>
<comment type="caution">
    <text evidence="3">The sequence shown here is derived from an EMBL/GenBank/DDBJ whole genome shotgun (WGS) entry which is preliminary data.</text>
</comment>
<sequence length="503" mass="58809">MRRNKEPRKAPLDTLKCKILPFVGYGDVESYLELEMKVDQVLKCFNYDDYVKVRMVTYKFSIYTLVWWNQYIKEVRKDRIRHIDTWLDLRRETRTRFVPASYSRDLYNKLWRMYQGSKSVEEYYKDMEVALMRANMLESNEATMAQFLHDLNKEIHDVVELYHYTCLDDLVHKATRVESQQRRRLASKIAYPNDSSNWKGKEREKEWLKKDKNPKKESSILQGQKEDTPTNLSSLSKSSNIKCLKFLWKGAHCLSMPQQESSSNSKVESSSYYSHDEGDFFMVRSLMNIQVKEDSDSQRKKIFHSNCHVKGKLYSIIIYGGSYVNVASLRLLEKPIPGVSRSNRSISTQKDPSRLDHPFPTESSFKAQITPKAHKIPHLMHTSHSCSRSIPSVMHDTLVRCLVDRGGTGLKSRKLEHAESVYVCVSLYELEPMENNDQTLKELTMPDVVYQPWCIQYLQLEPVQSYELKSSLIHLLPKFHGLVGEDPHKHLKEFHVACSTMRP</sequence>
<evidence type="ECO:0000259" key="2">
    <source>
        <dbReference type="Pfam" id="PF03732"/>
    </source>
</evidence>
<dbReference type="PANTHER" id="PTHR35046:SF9">
    <property type="entry name" value="RNA-DIRECTED DNA POLYMERASE"/>
    <property type="match status" value="1"/>
</dbReference>
<evidence type="ECO:0000313" key="3">
    <source>
        <dbReference type="EMBL" id="RDX86175.1"/>
    </source>
</evidence>